<keyword evidence="18" id="KW-1185">Reference proteome</keyword>
<keyword evidence="8 17" id="KW-0378">Hydrolase</keyword>
<comment type="catalytic activity">
    <reaction evidence="12">
        <text>1D-myo-inositol 1,2,5,6-tetrakisphosphate + H2O = 1D-myo-inositol 1,2,6-trisphosphate + phosphate</text>
        <dbReference type="Rhea" id="RHEA:77119"/>
        <dbReference type="ChEBI" id="CHEBI:15377"/>
        <dbReference type="ChEBI" id="CHEBI:43474"/>
        <dbReference type="ChEBI" id="CHEBI:195535"/>
        <dbReference type="ChEBI" id="CHEBI:195537"/>
        <dbReference type="EC" id="3.1.3.62"/>
    </reaction>
    <physiologicalReaction direction="left-to-right" evidence="12">
        <dbReference type="Rhea" id="RHEA:77120"/>
    </physiologicalReaction>
</comment>
<dbReference type="PIRSF" id="PIRSF000894">
    <property type="entry name" value="Acid_phosphatase"/>
    <property type="match status" value="1"/>
</dbReference>
<dbReference type="AlphaFoldDB" id="A0A6J8C178"/>
<evidence type="ECO:0000313" key="17">
    <source>
        <dbReference type="EMBL" id="CAC5388789.1"/>
    </source>
</evidence>
<feature type="disulfide bond" evidence="16">
    <location>
        <begin position="253"/>
        <end position="266"/>
    </location>
</feature>
<evidence type="ECO:0000256" key="1">
    <source>
        <dbReference type="ARBA" id="ARBA00004236"/>
    </source>
</evidence>
<evidence type="ECO:0000256" key="13">
    <source>
        <dbReference type="ARBA" id="ARBA00043671"/>
    </source>
</evidence>
<evidence type="ECO:0000256" key="15">
    <source>
        <dbReference type="ARBA" id="ARBA00043832"/>
    </source>
</evidence>
<evidence type="ECO:0000256" key="8">
    <source>
        <dbReference type="ARBA" id="ARBA00022801"/>
    </source>
</evidence>
<gene>
    <name evidence="17" type="ORF">MCOR_24028</name>
</gene>
<dbReference type="PANTHER" id="PTHR20963">
    <property type="entry name" value="MULTIPLE INOSITOL POLYPHOSPHATE PHOSPHATASE-RELATED"/>
    <property type="match status" value="1"/>
</dbReference>
<dbReference type="CDD" id="cd07061">
    <property type="entry name" value="HP_HAP_like"/>
    <property type="match status" value="1"/>
</dbReference>
<evidence type="ECO:0000256" key="12">
    <source>
        <dbReference type="ARBA" id="ARBA00043668"/>
    </source>
</evidence>
<comment type="catalytic activity">
    <reaction evidence="13">
        <text>1D-myo-inositol 1,2,4,5,6-pentakisphosphate + H2O = 1D-myo-inositol 1,2,5,6-tetrakisphosphate + phosphate</text>
        <dbReference type="Rhea" id="RHEA:77115"/>
        <dbReference type="ChEBI" id="CHEBI:15377"/>
        <dbReference type="ChEBI" id="CHEBI:43474"/>
        <dbReference type="ChEBI" id="CHEBI:57798"/>
        <dbReference type="ChEBI" id="CHEBI:195535"/>
        <dbReference type="EC" id="3.1.3.62"/>
    </reaction>
    <physiologicalReaction direction="left-to-right" evidence="13">
        <dbReference type="Rhea" id="RHEA:77116"/>
    </physiologicalReaction>
</comment>
<dbReference type="PANTHER" id="PTHR20963:SF8">
    <property type="entry name" value="MULTIPLE INOSITOL POLYPHOSPHATE PHOSPHATASE 1"/>
    <property type="match status" value="1"/>
</dbReference>
<name>A0A6J8C178_MYTCO</name>
<evidence type="ECO:0000256" key="2">
    <source>
        <dbReference type="ARBA" id="ARBA00008422"/>
    </source>
</evidence>
<evidence type="ECO:0000256" key="5">
    <source>
        <dbReference type="ARBA" id="ARBA00018097"/>
    </source>
</evidence>
<dbReference type="GO" id="GO:0052745">
    <property type="term" value="F:inositol phosphate phosphatase activity"/>
    <property type="evidence" value="ECO:0007669"/>
    <property type="project" value="TreeGrafter"/>
</dbReference>
<evidence type="ECO:0000256" key="3">
    <source>
        <dbReference type="ARBA" id="ARBA00012976"/>
    </source>
</evidence>
<dbReference type="EC" id="3.1.3.80" evidence="3"/>
<evidence type="ECO:0000256" key="6">
    <source>
        <dbReference type="ARBA" id="ARBA00022475"/>
    </source>
</evidence>
<dbReference type="InterPro" id="IPR000560">
    <property type="entry name" value="His_Pase_clade-2"/>
</dbReference>
<feature type="disulfide bond" evidence="16">
    <location>
        <begin position="61"/>
        <end position="415"/>
    </location>
</feature>
<organism evidence="17 18">
    <name type="scientific">Mytilus coruscus</name>
    <name type="common">Sea mussel</name>
    <dbReference type="NCBI Taxonomy" id="42192"/>
    <lineage>
        <taxon>Eukaryota</taxon>
        <taxon>Metazoa</taxon>
        <taxon>Spiralia</taxon>
        <taxon>Lophotrochozoa</taxon>
        <taxon>Mollusca</taxon>
        <taxon>Bivalvia</taxon>
        <taxon>Autobranchia</taxon>
        <taxon>Pteriomorphia</taxon>
        <taxon>Mytilida</taxon>
        <taxon>Mytiloidea</taxon>
        <taxon>Mytilidae</taxon>
        <taxon>Mytilinae</taxon>
        <taxon>Mytilus</taxon>
    </lineage>
</organism>
<keyword evidence="9" id="KW-0472">Membrane</keyword>
<dbReference type="OrthoDB" id="6509975at2759"/>
<comment type="similarity">
    <text evidence="2">Belongs to the histidine acid phosphatase family. MINPP1 subfamily.</text>
</comment>
<dbReference type="GO" id="GO:0034417">
    <property type="term" value="F:bisphosphoglycerate 3-phosphatase activity"/>
    <property type="evidence" value="ECO:0007669"/>
    <property type="project" value="UniProtKB-EC"/>
</dbReference>
<evidence type="ECO:0000313" key="18">
    <source>
        <dbReference type="Proteomes" id="UP000507470"/>
    </source>
</evidence>
<evidence type="ECO:0000256" key="14">
    <source>
        <dbReference type="ARBA" id="ARBA00043691"/>
    </source>
</evidence>
<sequence>MDCLLQIVFFKLIFFFVFVYSDNLFKKPLFNTKTPYFWVRNISDVIQENEFSTTILNGQNCQLEGLNILLRHGSRFPTLKWIKRITALHARLTANTAILSNYPFMNKWTNTFLESQEGLLSSLGVDEMKRLGKRYGTRFKVLLDGKLKQVKFATSYRDRTKSSFKYFYEGLNETSPSSGHTPEAKVDNTKTRFYERCSKYIKEVDDNDEILKEANSFEADSKISNIVQKIQTKLGTSNISIDFDDVFVIHQICAFELGLNGQSDWCQFFDIDDLRVISYWDDLEGKNIKDKGNYKQKKLSTKIDLQRSIKPKWNTIKQDMAIQSIGNRLALIRLIFLNDSKKLSRTLENQTGNIQPVDIFFGHQDTILPIFTAFGLFKDTEPFTAANYDANINRKFSTSEITPFSANVAFSLYKCGANGKHAFKIFVNEEPVNIPACGGMVCSYSDVKVYYKELAQCDFGKICDTSSAVRFRGYTILSIVLVLITVMI</sequence>
<dbReference type="EMBL" id="CACVKT020004265">
    <property type="protein sequence ID" value="CAC5388789.1"/>
    <property type="molecule type" value="Genomic_DNA"/>
</dbReference>
<dbReference type="GO" id="GO:0005886">
    <property type="term" value="C:plasma membrane"/>
    <property type="evidence" value="ECO:0007669"/>
    <property type="project" value="UniProtKB-SubCell"/>
</dbReference>
<protein>
    <recommendedName>
        <fullName evidence="5">Multiple inositol polyphosphate phosphatase 1</fullName>
        <ecNumber evidence="4">3.1.3.62</ecNumber>
        <ecNumber evidence="3">3.1.3.80</ecNumber>
    </recommendedName>
    <alternativeName>
        <fullName evidence="11">2,3-bisphosphoglycerate 3-phosphatase</fullName>
    </alternativeName>
</protein>
<comment type="catalytic activity">
    <reaction evidence="14">
        <text>1D-myo-inositol hexakisphosphate + H2O = 1D-myo-inositol 1,2,4,5,6-pentakisphosphate + phosphate</text>
        <dbReference type="Rhea" id="RHEA:16989"/>
        <dbReference type="ChEBI" id="CHEBI:15377"/>
        <dbReference type="ChEBI" id="CHEBI:43474"/>
        <dbReference type="ChEBI" id="CHEBI:57798"/>
        <dbReference type="ChEBI" id="CHEBI:58130"/>
        <dbReference type="EC" id="3.1.3.62"/>
    </reaction>
    <physiologicalReaction direction="left-to-right" evidence="14">
        <dbReference type="Rhea" id="RHEA:16990"/>
    </physiologicalReaction>
</comment>
<evidence type="ECO:0000256" key="9">
    <source>
        <dbReference type="ARBA" id="ARBA00023136"/>
    </source>
</evidence>
<evidence type="ECO:0000256" key="11">
    <source>
        <dbReference type="ARBA" id="ARBA00031642"/>
    </source>
</evidence>
<dbReference type="Proteomes" id="UP000507470">
    <property type="component" value="Unassembled WGS sequence"/>
</dbReference>
<accession>A0A6J8C178</accession>
<dbReference type="Pfam" id="PF00328">
    <property type="entry name" value="His_Phos_2"/>
    <property type="match status" value="1"/>
</dbReference>
<dbReference type="PROSITE" id="PS00616">
    <property type="entry name" value="HIS_ACID_PHOSPHAT_1"/>
    <property type="match status" value="1"/>
</dbReference>
<comment type="catalytic activity">
    <reaction evidence="15">
        <text>(2R)-2,3-bisphosphoglycerate + H2O = (2R)-2-phosphoglycerate + phosphate</text>
        <dbReference type="Rhea" id="RHEA:27381"/>
        <dbReference type="ChEBI" id="CHEBI:15377"/>
        <dbReference type="ChEBI" id="CHEBI:43474"/>
        <dbReference type="ChEBI" id="CHEBI:58248"/>
        <dbReference type="ChEBI" id="CHEBI:58289"/>
        <dbReference type="EC" id="3.1.3.80"/>
    </reaction>
    <physiologicalReaction direction="left-to-right" evidence="15">
        <dbReference type="Rhea" id="RHEA:27382"/>
    </physiologicalReaction>
</comment>
<evidence type="ECO:0000256" key="4">
    <source>
        <dbReference type="ARBA" id="ARBA00013040"/>
    </source>
</evidence>
<reference evidence="17 18" key="1">
    <citation type="submission" date="2020-06" db="EMBL/GenBank/DDBJ databases">
        <authorList>
            <person name="Li R."/>
            <person name="Bekaert M."/>
        </authorList>
    </citation>
    <scope>NUCLEOTIDE SEQUENCE [LARGE SCALE GENOMIC DNA]</scope>
    <source>
        <strain evidence="18">wild</strain>
    </source>
</reference>
<comment type="subcellular location">
    <subcellularLocation>
        <location evidence="1">Cell membrane</location>
    </subcellularLocation>
</comment>
<dbReference type="EC" id="3.1.3.62" evidence="4"/>
<keyword evidence="16" id="KW-1015">Disulfide bond</keyword>
<dbReference type="InterPro" id="IPR033379">
    <property type="entry name" value="Acid_Pase_AS"/>
</dbReference>
<dbReference type="Gene3D" id="3.40.50.1240">
    <property type="entry name" value="Phosphoglycerate mutase-like"/>
    <property type="match status" value="1"/>
</dbReference>
<keyword evidence="7" id="KW-0732">Signal</keyword>
<dbReference type="SUPFAM" id="SSF53254">
    <property type="entry name" value="Phosphoglycerate mutase-like"/>
    <property type="match status" value="1"/>
</dbReference>
<evidence type="ECO:0000256" key="10">
    <source>
        <dbReference type="ARBA" id="ARBA00023180"/>
    </source>
</evidence>
<dbReference type="InterPro" id="IPR016274">
    <property type="entry name" value="Histidine_acid_Pase_euk"/>
</dbReference>
<dbReference type="GO" id="GO:0003993">
    <property type="term" value="F:acid phosphatase activity"/>
    <property type="evidence" value="ECO:0007669"/>
    <property type="project" value="TreeGrafter"/>
</dbReference>
<keyword evidence="10" id="KW-0325">Glycoprotein</keyword>
<evidence type="ECO:0000256" key="7">
    <source>
        <dbReference type="ARBA" id="ARBA00022729"/>
    </source>
</evidence>
<evidence type="ECO:0000256" key="16">
    <source>
        <dbReference type="PIRSR" id="PIRSR000894-2"/>
    </source>
</evidence>
<dbReference type="InterPro" id="IPR029033">
    <property type="entry name" value="His_PPase_superfam"/>
</dbReference>
<proteinExistence type="inferred from homology"/>
<keyword evidence="6" id="KW-1003">Cell membrane</keyword>